<name>A0ABW4ZKQ4_9SPHI</name>
<dbReference type="Pfam" id="PF00754">
    <property type="entry name" value="F5_F8_type_C"/>
    <property type="match status" value="1"/>
</dbReference>
<dbReference type="EMBL" id="JBHUHZ010000001">
    <property type="protein sequence ID" value="MFD2162207.1"/>
    <property type="molecule type" value="Genomic_DNA"/>
</dbReference>
<feature type="signal peptide" evidence="1">
    <location>
        <begin position="1"/>
        <end position="30"/>
    </location>
</feature>
<dbReference type="Pfam" id="PF22633">
    <property type="entry name" value="F5_F8_type_C_2"/>
    <property type="match status" value="1"/>
</dbReference>
<dbReference type="SMART" id="SM00060">
    <property type="entry name" value="FN3"/>
    <property type="match status" value="2"/>
</dbReference>
<feature type="chain" id="PRO_5045694122" evidence="1">
    <location>
        <begin position="31"/>
        <end position="1286"/>
    </location>
</feature>
<dbReference type="InterPro" id="IPR052025">
    <property type="entry name" value="Xyloglucanase_GH74"/>
</dbReference>
<dbReference type="RefSeq" id="WP_255897728.1">
    <property type="nucleotide sequence ID" value="NZ_JAFMZO010000001.1"/>
</dbReference>
<dbReference type="SUPFAM" id="SSF49785">
    <property type="entry name" value="Galactose-binding domain-like"/>
    <property type="match status" value="2"/>
</dbReference>
<feature type="domain" description="F5/8 type C" evidence="2">
    <location>
        <begin position="1037"/>
        <end position="1181"/>
    </location>
</feature>
<keyword evidence="5" id="KW-1185">Reference proteome</keyword>
<proteinExistence type="predicted"/>
<sequence length="1286" mass="138964">MKKLLPQKRSYLSLLMLTILLLGSNLQANAQTNWATVRIGGGGSVTSIKAHPKVPNLFFATTDVGNPYRWNHNAQKWEPLLNGVPFSERNNAACGRLAIDPQDATGNILYATVGKEADYSNGWSPPGKVIKSTDRGTTWVDAGLTIRVAANSGLDKRGGERIAVDPQNSTVVYVTSVADGTYKGVNSGTSWSKINTLNGRFIAFDVSGGMEAGVTKNIFIGCSDGVYRSTNGGVDFTLMPGSPSEVRRAAIHANGTMYVTAGAPEPNTNKGVFKWNGSSWSNVTPPINEQYIGVDVNPHNSEEVIVNVHSWASPTYRSNTGGSSWENFARSFDVSEMPFKREDHFAKNITDFAFDPFNAGHVWFTDIFAVYQTTNVWASSVLWKARVVDLEEFVTGGTILCPPAGSPNKLLTGGADLGGFDHKSITEPPTTSMAAHFPWTTDTLSGNMVGMAVQETNPKFIARVGRRGWYGPPYGGYSEDGGENYKIFPTYPPGESGGRIVVSATNRTMIWVAQGPYTHTTTQPATYFSTNGYAYRSTDLGVSWTKITTLPQGMVPGSGIFTANHPNPIAADKVNGNKFYAYHYTKFYVSEDGGENFSVINPNLPYITNNNYAKIETVPGKEGHIWLALDGAGLRYSNDGGVIFTKIPNVQSVRLMSVGKALSTIPAVYVMGEVNNTFGIFRSDDNGANWTQIDNANYRMGNEPNTMGADREVYGRVFIGTNGNGIYVGSVSTPVAPATLMASASGANRIDLSWTDNTNNETSFRIERKEGTGSYVLLSNAPANATSFSDNSVLPGTSYSYRIRSESSNGSSVWSNEASATTSVSVKLAITGSTAGYDDGTNTKAKSYDGNTTTRWSGSGVLSNTWITYDLGADKTVNYLRLMLYNSHLRTNPIKVEMGDGSTWTQVWSGNTALTTGFQTIDIADNTNRYVRISLTGPNSEGTNWFHVNETEIYGTDPAGPANLKAITSGSNSINISWTDISINEIRFTIERKQGTGNYVFLSNVPANATSFSDTGLLPVTSYSYRIRSESSNGNSAWSNEASATTSSVPVKLVITGSTAGYNDGTNTKENSYDGNTTTRWSGSGAVSSTWIIYDLGADKTVNYLKLMMYNGNTRTNPIKVEMGDGVNWTQVWSGSTALIAGFQTIDITDNTNRYVKISLTGANSDGTFWFHINEVEIYGNVPVASAAPISSSKMAETAILSEFESTNSNSVNVYPNPVGQEMHVSVTKLQPGATLQFYNLSGSLLLSLPLRNSTENVSMHGFTPGVYFVVVKNGNEVTTKKVLKQ</sequence>
<dbReference type="InterPro" id="IPR015943">
    <property type="entry name" value="WD40/YVTN_repeat-like_dom_sf"/>
</dbReference>
<dbReference type="InterPro" id="IPR003961">
    <property type="entry name" value="FN3_dom"/>
</dbReference>
<dbReference type="PROSITE" id="PS50022">
    <property type="entry name" value="FA58C_3"/>
    <property type="match status" value="2"/>
</dbReference>
<organism evidence="4 5">
    <name type="scientific">Paradesertivirga mongoliensis</name>
    <dbReference type="NCBI Taxonomy" id="2100740"/>
    <lineage>
        <taxon>Bacteria</taxon>
        <taxon>Pseudomonadati</taxon>
        <taxon>Bacteroidota</taxon>
        <taxon>Sphingobacteriia</taxon>
        <taxon>Sphingobacteriales</taxon>
        <taxon>Sphingobacteriaceae</taxon>
        <taxon>Paradesertivirga</taxon>
    </lineage>
</organism>
<dbReference type="NCBIfam" id="TIGR04183">
    <property type="entry name" value="Por_Secre_tail"/>
    <property type="match status" value="1"/>
</dbReference>
<dbReference type="InterPro" id="IPR013783">
    <property type="entry name" value="Ig-like_fold"/>
</dbReference>
<evidence type="ECO:0000259" key="3">
    <source>
        <dbReference type="PROSITE" id="PS50853"/>
    </source>
</evidence>
<evidence type="ECO:0000259" key="2">
    <source>
        <dbReference type="PROSITE" id="PS50022"/>
    </source>
</evidence>
<dbReference type="Pfam" id="PF00041">
    <property type="entry name" value="fn3"/>
    <property type="match status" value="1"/>
</dbReference>
<dbReference type="InterPro" id="IPR036116">
    <property type="entry name" value="FN3_sf"/>
</dbReference>
<protein>
    <submittedName>
        <fullName evidence="4">Discoidin domain-containing protein</fullName>
    </submittedName>
</protein>
<dbReference type="Proteomes" id="UP001597387">
    <property type="component" value="Unassembled WGS sequence"/>
</dbReference>
<dbReference type="PROSITE" id="PS50853">
    <property type="entry name" value="FN3"/>
    <property type="match status" value="2"/>
</dbReference>
<dbReference type="PANTHER" id="PTHR43739">
    <property type="entry name" value="XYLOGLUCANASE (EUROFUNG)"/>
    <property type="match status" value="1"/>
</dbReference>
<comment type="caution">
    <text evidence="4">The sequence shown here is derived from an EMBL/GenBank/DDBJ whole genome shotgun (WGS) entry which is preliminary data.</text>
</comment>
<dbReference type="CDD" id="cd15482">
    <property type="entry name" value="Sialidase_non-viral"/>
    <property type="match status" value="1"/>
</dbReference>
<keyword evidence="1" id="KW-0732">Signal</keyword>
<dbReference type="PANTHER" id="PTHR43739:SF5">
    <property type="entry name" value="EXO-ALPHA-SIALIDASE"/>
    <property type="match status" value="1"/>
</dbReference>
<evidence type="ECO:0000313" key="5">
    <source>
        <dbReference type="Proteomes" id="UP001597387"/>
    </source>
</evidence>
<evidence type="ECO:0000313" key="4">
    <source>
        <dbReference type="EMBL" id="MFD2162207.1"/>
    </source>
</evidence>
<dbReference type="InterPro" id="IPR008979">
    <property type="entry name" value="Galactose-bd-like_sf"/>
</dbReference>
<dbReference type="CDD" id="cd00063">
    <property type="entry name" value="FN3"/>
    <property type="match status" value="2"/>
</dbReference>
<feature type="domain" description="F5/8 type C" evidence="2">
    <location>
        <begin position="813"/>
        <end position="956"/>
    </location>
</feature>
<reference evidence="5" key="1">
    <citation type="journal article" date="2019" name="Int. J. Syst. Evol. Microbiol.">
        <title>The Global Catalogue of Microorganisms (GCM) 10K type strain sequencing project: providing services to taxonomists for standard genome sequencing and annotation.</title>
        <authorList>
            <consortium name="The Broad Institute Genomics Platform"/>
            <consortium name="The Broad Institute Genome Sequencing Center for Infectious Disease"/>
            <person name="Wu L."/>
            <person name="Ma J."/>
        </authorList>
    </citation>
    <scope>NUCLEOTIDE SEQUENCE [LARGE SCALE GENOMIC DNA]</scope>
    <source>
        <strain evidence="5">KCTC 42217</strain>
    </source>
</reference>
<dbReference type="InterPro" id="IPR026444">
    <property type="entry name" value="Secre_tail"/>
</dbReference>
<gene>
    <name evidence="4" type="ORF">ACFSJU_07370</name>
</gene>
<dbReference type="Gene3D" id="2.60.120.260">
    <property type="entry name" value="Galactose-binding domain-like"/>
    <property type="match status" value="2"/>
</dbReference>
<feature type="domain" description="Fibronectin type-III" evidence="3">
    <location>
        <begin position="960"/>
        <end position="1049"/>
    </location>
</feature>
<feature type="domain" description="Fibronectin type-III" evidence="3">
    <location>
        <begin position="736"/>
        <end position="825"/>
    </location>
</feature>
<accession>A0ABW4ZKQ4</accession>
<dbReference type="InterPro" id="IPR000421">
    <property type="entry name" value="FA58C"/>
</dbReference>
<evidence type="ECO:0000256" key="1">
    <source>
        <dbReference type="SAM" id="SignalP"/>
    </source>
</evidence>
<dbReference type="SUPFAM" id="SSF110296">
    <property type="entry name" value="Oligoxyloglucan reducing end-specific cellobiohydrolase"/>
    <property type="match status" value="2"/>
</dbReference>
<dbReference type="Gene3D" id="2.60.40.10">
    <property type="entry name" value="Immunoglobulins"/>
    <property type="match status" value="2"/>
</dbReference>
<dbReference type="Pfam" id="PF18962">
    <property type="entry name" value="Por_Secre_tail"/>
    <property type="match status" value="1"/>
</dbReference>
<dbReference type="Gene3D" id="2.130.10.10">
    <property type="entry name" value="YVTN repeat-like/Quinoprotein amine dehydrogenase"/>
    <property type="match status" value="2"/>
</dbReference>
<dbReference type="SUPFAM" id="SSF49265">
    <property type="entry name" value="Fibronectin type III"/>
    <property type="match status" value="1"/>
</dbReference>